<dbReference type="PANTHER" id="PTHR23534:SF1">
    <property type="entry name" value="MAJOR FACILITATOR SUPERFAMILY PROTEIN"/>
    <property type="match status" value="1"/>
</dbReference>
<feature type="transmembrane region" description="Helical" evidence="4">
    <location>
        <begin position="43"/>
        <end position="64"/>
    </location>
</feature>
<feature type="transmembrane region" description="Helical" evidence="4">
    <location>
        <begin position="163"/>
        <end position="184"/>
    </location>
</feature>
<evidence type="ECO:0000256" key="1">
    <source>
        <dbReference type="ARBA" id="ARBA00022692"/>
    </source>
</evidence>
<dbReference type="PROSITE" id="PS50850">
    <property type="entry name" value="MFS"/>
    <property type="match status" value="1"/>
</dbReference>
<dbReference type="Proteomes" id="UP001164472">
    <property type="component" value="Chromosome"/>
</dbReference>
<evidence type="ECO:0000313" key="7">
    <source>
        <dbReference type="Proteomes" id="UP001164472"/>
    </source>
</evidence>
<dbReference type="SUPFAM" id="SSF103473">
    <property type="entry name" value="MFS general substrate transporter"/>
    <property type="match status" value="1"/>
</dbReference>
<dbReference type="GO" id="GO:0022857">
    <property type="term" value="F:transmembrane transporter activity"/>
    <property type="evidence" value="ECO:0007669"/>
    <property type="project" value="InterPro"/>
</dbReference>
<proteinExistence type="predicted"/>
<keyword evidence="2 4" id="KW-1133">Transmembrane helix</keyword>
<dbReference type="Gene3D" id="1.20.1250.20">
    <property type="entry name" value="MFS general substrate transporter like domains"/>
    <property type="match status" value="1"/>
</dbReference>
<dbReference type="EMBL" id="CP101527">
    <property type="protein sequence ID" value="UZW74344.1"/>
    <property type="molecule type" value="Genomic_DNA"/>
</dbReference>
<feature type="transmembrane region" description="Helical" evidence="4">
    <location>
        <begin position="209"/>
        <end position="228"/>
    </location>
</feature>
<dbReference type="Pfam" id="PF07690">
    <property type="entry name" value="MFS_1"/>
    <property type="match status" value="1"/>
</dbReference>
<dbReference type="InterPro" id="IPR020846">
    <property type="entry name" value="MFS_dom"/>
</dbReference>
<reference evidence="6" key="1">
    <citation type="submission" date="2022-07" db="EMBL/GenBank/DDBJ databases">
        <title>Alkalimarinus sp. nov., isolated from gut of a Alitta virens.</title>
        <authorList>
            <person name="Yang A.I."/>
            <person name="Shin N.-R."/>
        </authorList>
    </citation>
    <scope>NUCLEOTIDE SEQUENCE</scope>
    <source>
        <strain evidence="6">FA028</strain>
    </source>
</reference>
<organism evidence="6 7">
    <name type="scientific">Alkalimarinus sediminis</name>
    <dbReference type="NCBI Taxonomy" id="1632866"/>
    <lineage>
        <taxon>Bacteria</taxon>
        <taxon>Pseudomonadati</taxon>
        <taxon>Pseudomonadota</taxon>
        <taxon>Gammaproteobacteria</taxon>
        <taxon>Alteromonadales</taxon>
        <taxon>Alteromonadaceae</taxon>
        <taxon>Alkalimarinus</taxon>
    </lineage>
</organism>
<dbReference type="PANTHER" id="PTHR23534">
    <property type="entry name" value="MFS PERMEASE"/>
    <property type="match status" value="1"/>
</dbReference>
<keyword evidence="7" id="KW-1185">Reference proteome</keyword>
<accession>A0A9E8KP39</accession>
<feature type="transmembrane region" description="Helical" evidence="4">
    <location>
        <begin position="299"/>
        <end position="324"/>
    </location>
</feature>
<name>A0A9E8KP39_9ALTE</name>
<protein>
    <submittedName>
        <fullName evidence="6">MFS transporter</fullName>
    </submittedName>
</protein>
<dbReference type="AlphaFoldDB" id="A0A9E8KP39"/>
<feature type="transmembrane region" description="Helical" evidence="4">
    <location>
        <begin position="73"/>
        <end position="91"/>
    </location>
</feature>
<dbReference type="KEGG" id="asem:NNL22_15145"/>
<keyword evidence="1 4" id="KW-0812">Transmembrane</keyword>
<feature type="transmembrane region" description="Helical" evidence="4">
    <location>
        <begin position="248"/>
        <end position="269"/>
    </location>
</feature>
<feature type="transmembrane region" description="Helical" evidence="4">
    <location>
        <begin position="336"/>
        <end position="358"/>
    </location>
</feature>
<dbReference type="InterPro" id="IPR011701">
    <property type="entry name" value="MFS"/>
</dbReference>
<dbReference type="InterPro" id="IPR036259">
    <property type="entry name" value="MFS_trans_sf"/>
</dbReference>
<feature type="transmembrane region" description="Helical" evidence="4">
    <location>
        <begin position="7"/>
        <end position="37"/>
    </location>
</feature>
<feature type="domain" description="Major facilitator superfamily (MFS) profile" evidence="5">
    <location>
        <begin position="209"/>
        <end position="391"/>
    </location>
</feature>
<feature type="transmembrane region" description="Helical" evidence="4">
    <location>
        <begin position="364"/>
        <end position="383"/>
    </location>
</feature>
<feature type="transmembrane region" description="Helical" evidence="4">
    <location>
        <begin position="97"/>
        <end position="114"/>
    </location>
</feature>
<sequence>MKILPFNVWLLMAIGSIAMTAAPMVVFTGGFIGAALAPSSSLATLPVAVMVVGTAVAVVPVTFLMQKVGRKRAFLLGSIISAVGASSAALSIAEQNFWWFCSGIFLLGAGLAFVQQYRFAAMESVEPDEMASAAARVLLGGLIAAYVGPEISLGSKDLFSTPYVGGFVILAGLYVGCSVLILFYRQKTVVVSEQQQIGRDLSVIAKQPIFWAAILSAVVGYAVMSFVMTATPISMHIDMGHSLADTKWVIQSHIMAMFIPSFFSGWLIGRLGASKVMLAGVVAFVLCIIIAFVDQALMNYWLALILLGIGWNFLFVGGTSLLPHSYREGEQFKAQAFNEFCVFGFQAVASLSSGWVLYTFGWHALLLICVPLLLVVLLALYCWKQSKHKND</sequence>
<evidence type="ECO:0000256" key="2">
    <source>
        <dbReference type="ARBA" id="ARBA00022989"/>
    </source>
</evidence>
<feature type="transmembrane region" description="Helical" evidence="4">
    <location>
        <begin position="134"/>
        <end position="151"/>
    </location>
</feature>
<gene>
    <name evidence="6" type="ORF">NNL22_15145</name>
</gene>
<feature type="transmembrane region" description="Helical" evidence="4">
    <location>
        <begin position="276"/>
        <end position="293"/>
    </location>
</feature>
<dbReference type="RefSeq" id="WP_251812483.1">
    <property type="nucleotide sequence ID" value="NZ_CP101527.1"/>
</dbReference>
<evidence type="ECO:0000256" key="4">
    <source>
        <dbReference type="SAM" id="Phobius"/>
    </source>
</evidence>
<evidence type="ECO:0000256" key="3">
    <source>
        <dbReference type="ARBA" id="ARBA00023136"/>
    </source>
</evidence>
<keyword evidence="3 4" id="KW-0472">Membrane</keyword>
<evidence type="ECO:0000259" key="5">
    <source>
        <dbReference type="PROSITE" id="PS50850"/>
    </source>
</evidence>
<evidence type="ECO:0000313" key="6">
    <source>
        <dbReference type="EMBL" id="UZW74344.1"/>
    </source>
</evidence>